<protein>
    <submittedName>
        <fullName evidence="1">Uncharacterized protein</fullName>
    </submittedName>
</protein>
<dbReference type="AlphaFoldDB" id="A0A2C9U1Z2"/>
<reference evidence="1" key="1">
    <citation type="submission" date="2016-02" db="EMBL/GenBank/DDBJ databases">
        <title>WGS assembly of Manihot esculenta.</title>
        <authorList>
            <person name="Bredeson J.V."/>
            <person name="Prochnik S.E."/>
            <person name="Lyons J.B."/>
            <person name="Schmutz J."/>
            <person name="Grimwood J."/>
            <person name="Vrebalov J."/>
            <person name="Bart R.S."/>
            <person name="Amuge T."/>
            <person name="Ferguson M.E."/>
            <person name="Green R."/>
            <person name="Putnam N."/>
            <person name="Stites J."/>
            <person name="Rounsley S."/>
            <person name="Rokhsar D.S."/>
        </authorList>
    </citation>
    <scope>NUCLEOTIDE SEQUENCE [LARGE SCALE GENOMIC DNA]</scope>
    <source>
        <tissue evidence="1">Leaf</tissue>
    </source>
</reference>
<sequence>MMENEKLIEWLLGRPLRAFCHLYLYQHCCDLSVCLSLFFLSFFTRVDVVIRHQWKLGATSMNYSSFDI</sequence>
<organism evidence="1">
    <name type="scientific">Manihot esculenta</name>
    <name type="common">Cassava</name>
    <name type="synonym">Jatropha manihot</name>
    <dbReference type="NCBI Taxonomy" id="3983"/>
    <lineage>
        <taxon>Eukaryota</taxon>
        <taxon>Viridiplantae</taxon>
        <taxon>Streptophyta</taxon>
        <taxon>Embryophyta</taxon>
        <taxon>Tracheophyta</taxon>
        <taxon>Spermatophyta</taxon>
        <taxon>Magnoliopsida</taxon>
        <taxon>eudicotyledons</taxon>
        <taxon>Gunneridae</taxon>
        <taxon>Pentapetalae</taxon>
        <taxon>rosids</taxon>
        <taxon>fabids</taxon>
        <taxon>Malpighiales</taxon>
        <taxon>Euphorbiaceae</taxon>
        <taxon>Crotonoideae</taxon>
        <taxon>Manihoteae</taxon>
        <taxon>Manihot</taxon>
    </lineage>
</organism>
<accession>A0A2C9U1Z2</accession>
<dbReference type="EMBL" id="CM004404">
    <property type="protein sequence ID" value="OAY23606.1"/>
    <property type="molecule type" value="Genomic_DNA"/>
</dbReference>
<proteinExistence type="predicted"/>
<name>A0A2C9U1Z2_MANES</name>
<gene>
    <name evidence="1" type="ORF">MANES_18G092200</name>
</gene>
<evidence type="ECO:0000313" key="1">
    <source>
        <dbReference type="EMBL" id="OAY23606.1"/>
    </source>
</evidence>